<keyword evidence="2" id="KW-1185">Reference proteome</keyword>
<proteinExistence type="predicted"/>
<feature type="coiled-coil region" evidence="1">
    <location>
        <begin position="145"/>
        <end position="197"/>
    </location>
</feature>
<dbReference type="AlphaFoldDB" id="A0A914Y7L0"/>
<dbReference type="WBParaSite" id="PSU_v2.g136.t1">
    <property type="protein sequence ID" value="PSU_v2.g136.t1"/>
    <property type="gene ID" value="PSU_v2.g136"/>
</dbReference>
<name>A0A914Y7L0_9BILA</name>
<dbReference type="Proteomes" id="UP000887577">
    <property type="component" value="Unplaced"/>
</dbReference>
<reference evidence="3" key="1">
    <citation type="submission" date="2022-11" db="UniProtKB">
        <authorList>
            <consortium name="WormBaseParasite"/>
        </authorList>
    </citation>
    <scope>IDENTIFICATION</scope>
</reference>
<organism evidence="2 3">
    <name type="scientific">Panagrolaimus superbus</name>
    <dbReference type="NCBI Taxonomy" id="310955"/>
    <lineage>
        <taxon>Eukaryota</taxon>
        <taxon>Metazoa</taxon>
        <taxon>Ecdysozoa</taxon>
        <taxon>Nematoda</taxon>
        <taxon>Chromadorea</taxon>
        <taxon>Rhabditida</taxon>
        <taxon>Tylenchina</taxon>
        <taxon>Panagrolaimomorpha</taxon>
        <taxon>Panagrolaimoidea</taxon>
        <taxon>Panagrolaimidae</taxon>
        <taxon>Panagrolaimus</taxon>
    </lineage>
</organism>
<accession>A0A914Y7L0</accession>
<feature type="coiled-coil region" evidence="1">
    <location>
        <begin position="68"/>
        <end position="112"/>
    </location>
</feature>
<sequence>MNKRCHDVTPKTERRPLKQLKPNVLLSPRVIAAGVLKNDKPVMNCSFENVTPVSEERKKKINTLVKLMDNLKAQIPAHEEFIEKCEKEIEDYQELTQDYQVVAKRTVELKNEPIVVRNIEACVPIIAKNVLDNFIKQKLAIEEPNTEFEEELIILTQRHEKLSRENSSLVPEISRLLEEFDNEIEVCNKKLEKLEHF</sequence>
<keyword evidence="1" id="KW-0175">Coiled coil</keyword>
<protein>
    <submittedName>
        <fullName evidence="3">Uncharacterized protein</fullName>
    </submittedName>
</protein>
<evidence type="ECO:0000256" key="1">
    <source>
        <dbReference type="SAM" id="Coils"/>
    </source>
</evidence>
<evidence type="ECO:0000313" key="2">
    <source>
        <dbReference type="Proteomes" id="UP000887577"/>
    </source>
</evidence>
<evidence type="ECO:0000313" key="3">
    <source>
        <dbReference type="WBParaSite" id="PSU_v2.g136.t1"/>
    </source>
</evidence>